<feature type="region of interest" description="Disordered" evidence="1">
    <location>
        <begin position="1"/>
        <end position="24"/>
    </location>
</feature>
<dbReference type="AlphaFoldDB" id="A0A382DXP5"/>
<name>A0A382DXP5_9ZZZZ</name>
<gene>
    <name evidence="2" type="ORF">METZ01_LOCUS195879</name>
</gene>
<organism evidence="2">
    <name type="scientific">marine metagenome</name>
    <dbReference type="NCBI Taxonomy" id="408172"/>
    <lineage>
        <taxon>unclassified sequences</taxon>
        <taxon>metagenomes</taxon>
        <taxon>ecological metagenomes</taxon>
    </lineage>
</organism>
<feature type="compositionally biased region" description="Basic and acidic residues" evidence="1">
    <location>
        <begin position="1"/>
        <end position="10"/>
    </location>
</feature>
<dbReference type="EMBL" id="UINC01041569">
    <property type="protein sequence ID" value="SVB43025.1"/>
    <property type="molecule type" value="Genomic_DNA"/>
</dbReference>
<feature type="non-terminal residue" evidence="2">
    <location>
        <position position="1"/>
    </location>
</feature>
<accession>A0A382DXP5</accession>
<proteinExistence type="predicted"/>
<protein>
    <submittedName>
        <fullName evidence="2">Uncharacterized protein</fullName>
    </submittedName>
</protein>
<sequence length="24" mass="2736">VANLKEKRSQEGQGVTRKHRSLLT</sequence>
<evidence type="ECO:0000313" key="2">
    <source>
        <dbReference type="EMBL" id="SVB43025.1"/>
    </source>
</evidence>
<evidence type="ECO:0000256" key="1">
    <source>
        <dbReference type="SAM" id="MobiDB-lite"/>
    </source>
</evidence>
<reference evidence="2" key="1">
    <citation type="submission" date="2018-05" db="EMBL/GenBank/DDBJ databases">
        <authorList>
            <person name="Lanie J.A."/>
            <person name="Ng W.-L."/>
            <person name="Kazmierczak K.M."/>
            <person name="Andrzejewski T.M."/>
            <person name="Davidsen T.M."/>
            <person name="Wayne K.J."/>
            <person name="Tettelin H."/>
            <person name="Glass J.I."/>
            <person name="Rusch D."/>
            <person name="Podicherti R."/>
            <person name="Tsui H.-C.T."/>
            <person name="Winkler M.E."/>
        </authorList>
    </citation>
    <scope>NUCLEOTIDE SEQUENCE</scope>
</reference>
<feature type="non-terminal residue" evidence="2">
    <location>
        <position position="24"/>
    </location>
</feature>